<dbReference type="OrthoDB" id="6097343at2"/>
<gene>
    <name evidence="1" type="ORF">MSP8886_02112</name>
</gene>
<dbReference type="EMBL" id="FLOB01000004">
    <property type="protein sequence ID" value="SBS31422.1"/>
    <property type="molecule type" value="Genomic_DNA"/>
</dbReference>
<sequence length="421" mass="46743">MKKQVIVLGITSLLTLGTTNAISEPLRAVIGLNNSQVTENTRTSSDLSLNPISGSLLPLDKNFHPLIQSIQSNFPNWSKALGQTVQVDSKQRDLSYSGKLTKINASHLTFTLDIDGHKTQLPINDFYLIPQQKNPSDSSTPGAKKDSYRGKISYQSNQLSWSPKRVLIINKDHISIINMANIENRSTNTITLKNSLLHYAHSKTPLFKTERNTTLMMNASTDRHVDYSDSEVTYPIKEITLPPNTHLLTQISKETVSIDKSISEATVYSASVADTTELQFQNSLTFTLKQASLPGSYQTYWQRDGLLIPSDSVSIPLARAKQTLHITTNNNLDMTGQLTLVHASSRKLPATQKWKLTLKNHSNEPRSFLLTQHTRGVINSVEDESPSAGEIKKHSANSVQLTGTLTANESKTIFYTVKINE</sequence>
<keyword evidence="2" id="KW-1185">Reference proteome</keyword>
<reference evidence="1 2" key="1">
    <citation type="submission" date="2016-06" db="EMBL/GenBank/DDBJ databases">
        <authorList>
            <person name="Kjaerup R.B."/>
            <person name="Dalgaard T.S."/>
            <person name="Juul-Madsen H.R."/>
        </authorList>
    </citation>
    <scope>NUCLEOTIDE SEQUENCE [LARGE SCALE GENOMIC DNA]</scope>
    <source>
        <strain evidence="1 2">CECT 8886</strain>
    </source>
</reference>
<accession>A0A1A8TEN6</accession>
<dbReference type="AlphaFoldDB" id="A0A1A8TEN6"/>
<evidence type="ECO:0000313" key="1">
    <source>
        <dbReference type="EMBL" id="SBS31422.1"/>
    </source>
</evidence>
<dbReference type="Proteomes" id="UP000092544">
    <property type="component" value="Unassembled WGS sequence"/>
</dbReference>
<dbReference type="STRING" id="1792290.MSP8886_02112"/>
<organism evidence="1 2">
    <name type="scientific">Marinomonas spartinae</name>
    <dbReference type="NCBI Taxonomy" id="1792290"/>
    <lineage>
        <taxon>Bacteria</taxon>
        <taxon>Pseudomonadati</taxon>
        <taxon>Pseudomonadota</taxon>
        <taxon>Gammaproteobacteria</taxon>
        <taxon>Oceanospirillales</taxon>
        <taxon>Oceanospirillaceae</taxon>
        <taxon>Marinomonas</taxon>
    </lineage>
</organism>
<evidence type="ECO:0008006" key="3">
    <source>
        <dbReference type="Google" id="ProtNLM"/>
    </source>
</evidence>
<name>A0A1A8TEN6_9GAMM</name>
<protein>
    <recommendedName>
        <fullName evidence="3">DUF4139 domain-containing protein</fullName>
    </recommendedName>
</protein>
<evidence type="ECO:0000313" key="2">
    <source>
        <dbReference type="Proteomes" id="UP000092544"/>
    </source>
</evidence>
<dbReference type="RefSeq" id="WP_067016155.1">
    <property type="nucleotide sequence ID" value="NZ_FLOB01000004.1"/>
</dbReference>
<proteinExistence type="predicted"/>